<comment type="catalytic activity">
    <reaction evidence="8">
        <text>arsenic triglutathione + 3 [thioredoxin]-dithiol + 3 S-adenosyl-L-methionine = trimethylarsine + 3 [thioredoxin]-disulfide + 3 glutathione + 3 S-adenosyl-L-homocysteine + 3 H(+)</text>
        <dbReference type="Rhea" id="RHEA:69432"/>
        <dbReference type="Rhea" id="RHEA-COMP:10698"/>
        <dbReference type="Rhea" id="RHEA-COMP:10700"/>
        <dbReference type="ChEBI" id="CHEBI:15378"/>
        <dbReference type="ChEBI" id="CHEBI:27130"/>
        <dbReference type="ChEBI" id="CHEBI:29950"/>
        <dbReference type="ChEBI" id="CHEBI:50058"/>
        <dbReference type="ChEBI" id="CHEBI:57856"/>
        <dbReference type="ChEBI" id="CHEBI:57925"/>
        <dbReference type="ChEBI" id="CHEBI:59789"/>
        <dbReference type="ChEBI" id="CHEBI:183640"/>
        <dbReference type="EC" id="2.1.1.137"/>
    </reaction>
</comment>
<evidence type="ECO:0000256" key="4">
    <source>
        <dbReference type="ARBA" id="ARBA00034521"/>
    </source>
</evidence>
<dbReference type="InterPro" id="IPR025714">
    <property type="entry name" value="Methyltranfer_dom"/>
</dbReference>
<comment type="catalytic activity">
    <reaction evidence="6">
        <text>arsenic triglutathione + [thioredoxin]-dithiol + S-adenosyl-L-methionine + 2 H2O = methylarsonous acid + [thioredoxin]-disulfide + 3 glutathione + S-adenosyl-L-homocysteine + H(+)</text>
        <dbReference type="Rhea" id="RHEA:69460"/>
        <dbReference type="Rhea" id="RHEA-COMP:10698"/>
        <dbReference type="Rhea" id="RHEA-COMP:10700"/>
        <dbReference type="ChEBI" id="CHEBI:15377"/>
        <dbReference type="ChEBI" id="CHEBI:15378"/>
        <dbReference type="ChEBI" id="CHEBI:17826"/>
        <dbReference type="ChEBI" id="CHEBI:29950"/>
        <dbReference type="ChEBI" id="CHEBI:50058"/>
        <dbReference type="ChEBI" id="CHEBI:57856"/>
        <dbReference type="ChEBI" id="CHEBI:57925"/>
        <dbReference type="ChEBI" id="CHEBI:59789"/>
        <dbReference type="ChEBI" id="CHEBI:183640"/>
        <dbReference type="EC" id="2.1.1.137"/>
    </reaction>
</comment>
<name>A0ABW6LDE5_9ACTN</name>
<evidence type="ECO:0000256" key="7">
    <source>
        <dbReference type="ARBA" id="ARBA00047943"/>
    </source>
</evidence>
<feature type="domain" description="Methyltransferase" evidence="9">
    <location>
        <begin position="78"/>
        <end position="229"/>
    </location>
</feature>
<dbReference type="EMBL" id="JBIAFP010000007">
    <property type="protein sequence ID" value="MFE9225597.1"/>
    <property type="molecule type" value="Genomic_DNA"/>
</dbReference>
<evidence type="ECO:0000256" key="2">
    <source>
        <dbReference type="ARBA" id="ARBA00022691"/>
    </source>
</evidence>
<comment type="caution">
    <text evidence="10">The sequence shown here is derived from an EMBL/GenBank/DDBJ whole genome shotgun (WGS) entry which is preliminary data.</text>
</comment>
<evidence type="ECO:0000256" key="8">
    <source>
        <dbReference type="ARBA" id="ARBA00048428"/>
    </source>
</evidence>
<organism evidence="10 11">
    <name type="scientific">Streptomyces massasporeus</name>
    <dbReference type="NCBI Taxonomy" id="67324"/>
    <lineage>
        <taxon>Bacteria</taxon>
        <taxon>Bacillati</taxon>
        <taxon>Actinomycetota</taxon>
        <taxon>Actinomycetes</taxon>
        <taxon>Kitasatosporales</taxon>
        <taxon>Streptomycetaceae</taxon>
        <taxon>Streptomyces</taxon>
    </lineage>
</organism>
<evidence type="ECO:0000256" key="6">
    <source>
        <dbReference type="ARBA" id="ARBA00047941"/>
    </source>
</evidence>
<evidence type="ECO:0000256" key="5">
    <source>
        <dbReference type="ARBA" id="ARBA00034545"/>
    </source>
</evidence>
<keyword evidence="11" id="KW-1185">Reference proteome</keyword>
<dbReference type="Proteomes" id="UP001601288">
    <property type="component" value="Unassembled WGS sequence"/>
</dbReference>
<accession>A0ABW6LDE5</accession>
<evidence type="ECO:0000313" key="11">
    <source>
        <dbReference type="Proteomes" id="UP001601288"/>
    </source>
</evidence>
<dbReference type="CDD" id="cd02440">
    <property type="entry name" value="AdoMet_MTases"/>
    <property type="match status" value="1"/>
</dbReference>
<dbReference type="GO" id="GO:0008168">
    <property type="term" value="F:methyltransferase activity"/>
    <property type="evidence" value="ECO:0007669"/>
    <property type="project" value="UniProtKB-KW"/>
</dbReference>
<dbReference type="Gene3D" id="3.40.5.100">
    <property type="match status" value="1"/>
</dbReference>
<dbReference type="SUPFAM" id="SSF53335">
    <property type="entry name" value="S-adenosyl-L-methionine-dependent methyltransferases"/>
    <property type="match status" value="1"/>
</dbReference>
<dbReference type="Pfam" id="PF13847">
    <property type="entry name" value="Methyltransf_31"/>
    <property type="match status" value="1"/>
</dbReference>
<dbReference type="InterPro" id="IPR026669">
    <property type="entry name" value="Arsenite_MeTrfase-like"/>
</dbReference>
<proteinExistence type="inferred from homology"/>
<dbReference type="GO" id="GO:0032259">
    <property type="term" value="P:methylation"/>
    <property type="evidence" value="ECO:0007669"/>
    <property type="project" value="UniProtKB-KW"/>
</dbReference>
<evidence type="ECO:0000256" key="1">
    <source>
        <dbReference type="ARBA" id="ARBA00022679"/>
    </source>
</evidence>
<dbReference type="RefSeq" id="WP_358282923.1">
    <property type="nucleotide sequence ID" value="NZ_JBEYGJ010000014.1"/>
</dbReference>
<dbReference type="InterPro" id="IPR029063">
    <property type="entry name" value="SAM-dependent_MTases_sf"/>
</dbReference>
<reference evidence="10 11" key="1">
    <citation type="submission" date="2024-10" db="EMBL/GenBank/DDBJ databases">
        <title>The Natural Products Discovery Center: Release of the First 8490 Sequenced Strains for Exploring Actinobacteria Biosynthetic Diversity.</title>
        <authorList>
            <person name="Kalkreuter E."/>
            <person name="Kautsar S.A."/>
            <person name="Yang D."/>
            <person name="Bader C.D."/>
            <person name="Teijaro C.N."/>
            <person name="Fluegel L."/>
            <person name="Davis C.M."/>
            <person name="Simpson J.R."/>
            <person name="Lauterbach L."/>
            <person name="Steele A.D."/>
            <person name="Gui C."/>
            <person name="Meng S."/>
            <person name="Li G."/>
            <person name="Viehrig K."/>
            <person name="Ye F."/>
            <person name="Su P."/>
            <person name="Kiefer A.F."/>
            <person name="Nichols A."/>
            <person name="Cepeda A.J."/>
            <person name="Yan W."/>
            <person name="Fan B."/>
            <person name="Jiang Y."/>
            <person name="Adhikari A."/>
            <person name="Zheng C.-J."/>
            <person name="Schuster L."/>
            <person name="Cowan T.M."/>
            <person name="Smanski M.J."/>
            <person name="Chevrette M.G."/>
            <person name="De Carvalho L.P.S."/>
            <person name="Shen B."/>
        </authorList>
    </citation>
    <scope>NUCLEOTIDE SEQUENCE [LARGE SCALE GENOMIC DNA]</scope>
    <source>
        <strain evidence="10 11">NPDC007066</strain>
    </source>
</reference>
<keyword evidence="10" id="KW-0489">Methyltransferase</keyword>
<evidence type="ECO:0000313" key="10">
    <source>
        <dbReference type="EMBL" id="MFE9225597.1"/>
    </source>
</evidence>
<keyword evidence="2" id="KW-0949">S-adenosyl-L-methionine</keyword>
<protein>
    <recommendedName>
        <fullName evidence="5">Arsenite methyltransferase</fullName>
        <ecNumber evidence="4">2.1.1.137</ecNumber>
    </recommendedName>
</protein>
<gene>
    <name evidence="10" type="ORF">ACFYM3_13365</name>
</gene>
<evidence type="ECO:0000259" key="9">
    <source>
        <dbReference type="Pfam" id="PF13847"/>
    </source>
</evidence>
<sequence>MATIGTSPERQEADSTVAESVKDYYGRVLASSADLKTSACCTDEAPPPHIAAALGAVHDEVMERFYGCGSPIPPALEGATVLDLGCGSGRDAYVLSQLVGPTGRVIGVDMTEEQLAVARRHQDWHAERFGHANTDFRHAYIEDLAAAGIPDASVDVVVSNCVVNLSPDKPRVLAEIFRVLRPGGELYFSDIFADRRLPAALLDDPVLVGECLAGALYTEDFRRILDRTGCPDARTVATTPVTISDLAIKRRIGFAGFTSRTVRAFRLPLEDRCEDYGQVAVYHGTIAEYPHAFDLDDHHRFHTGKPELVCGNTADMLSATRYAPHFSVTGDKSRHFGLFPCGPADTASGPGAQSPTGCC</sequence>
<evidence type="ECO:0000256" key="3">
    <source>
        <dbReference type="ARBA" id="ARBA00034487"/>
    </source>
</evidence>
<dbReference type="Gene3D" id="3.40.50.150">
    <property type="entry name" value="Vaccinia Virus protein VP39"/>
    <property type="match status" value="1"/>
</dbReference>
<comment type="similarity">
    <text evidence="3">Belongs to the methyltransferase superfamily. Arsenite methyltransferase family.</text>
</comment>
<dbReference type="PANTHER" id="PTHR43675:SF8">
    <property type="entry name" value="ARSENITE METHYLTRANSFERASE"/>
    <property type="match status" value="1"/>
</dbReference>
<comment type="catalytic activity">
    <reaction evidence="7">
        <text>arsenic triglutathione + 2 [thioredoxin]-dithiol + 2 S-adenosyl-L-methionine + H2O = dimethylarsinous acid + 2 [thioredoxin]-disulfide + 3 glutathione + 2 S-adenosyl-L-homocysteine + 2 H(+)</text>
        <dbReference type="Rhea" id="RHEA:69464"/>
        <dbReference type="Rhea" id="RHEA-COMP:10698"/>
        <dbReference type="Rhea" id="RHEA-COMP:10700"/>
        <dbReference type="ChEBI" id="CHEBI:15377"/>
        <dbReference type="ChEBI" id="CHEBI:15378"/>
        <dbReference type="ChEBI" id="CHEBI:23808"/>
        <dbReference type="ChEBI" id="CHEBI:29950"/>
        <dbReference type="ChEBI" id="CHEBI:50058"/>
        <dbReference type="ChEBI" id="CHEBI:57856"/>
        <dbReference type="ChEBI" id="CHEBI:57925"/>
        <dbReference type="ChEBI" id="CHEBI:59789"/>
        <dbReference type="ChEBI" id="CHEBI:183640"/>
        <dbReference type="EC" id="2.1.1.137"/>
    </reaction>
</comment>
<dbReference type="PANTHER" id="PTHR43675">
    <property type="entry name" value="ARSENITE METHYLTRANSFERASE"/>
    <property type="match status" value="1"/>
</dbReference>
<keyword evidence="1" id="KW-0808">Transferase</keyword>
<dbReference type="EC" id="2.1.1.137" evidence="4"/>